<feature type="region of interest" description="Disordered" evidence="8">
    <location>
        <begin position="1796"/>
        <end position="1842"/>
    </location>
</feature>
<dbReference type="InterPro" id="IPR025875">
    <property type="entry name" value="Leu-rich_rpt_4"/>
</dbReference>
<evidence type="ECO:0000256" key="3">
    <source>
        <dbReference type="ARBA" id="ARBA00022737"/>
    </source>
</evidence>
<feature type="region of interest" description="Disordered" evidence="8">
    <location>
        <begin position="1952"/>
        <end position="2071"/>
    </location>
</feature>
<dbReference type="InterPro" id="IPR009057">
    <property type="entry name" value="Homeodomain-like_sf"/>
</dbReference>
<feature type="region of interest" description="Disordered" evidence="8">
    <location>
        <begin position="199"/>
        <end position="226"/>
    </location>
</feature>
<feature type="region of interest" description="Disordered" evidence="8">
    <location>
        <begin position="1355"/>
        <end position="1377"/>
    </location>
</feature>
<dbReference type="InterPro" id="IPR008422">
    <property type="entry name" value="KN_HD"/>
</dbReference>
<keyword evidence="11" id="KW-1185">Reference proteome</keyword>
<feature type="compositionally biased region" description="Low complexity" evidence="8">
    <location>
        <begin position="1528"/>
        <end position="1540"/>
    </location>
</feature>
<dbReference type="SMART" id="SM00389">
    <property type="entry name" value="HOX"/>
    <property type="match status" value="1"/>
</dbReference>
<feature type="region of interest" description="Disordered" evidence="8">
    <location>
        <begin position="346"/>
        <end position="391"/>
    </location>
</feature>
<feature type="compositionally biased region" description="Polar residues" evidence="8">
    <location>
        <begin position="1897"/>
        <end position="1916"/>
    </location>
</feature>
<feature type="region of interest" description="Disordered" evidence="8">
    <location>
        <begin position="1616"/>
        <end position="1746"/>
    </location>
</feature>
<organism evidence="10 11">
    <name type="scientific">Marasmius crinis-equi</name>
    <dbReference type="NCBI Taxonomy" id="585013"/>
    <lineage>
        <taxon>Eukaryota</taxon>
        <taxon>Fungi</taxon>
        <taxon>Dikarya</taxon>
        <taxon>Basidiomycota</taxon>
        <taxon>Agaricomycotina</taxon>
        <taxon>Agaricomycetes</taxon>
        <taxon>Agaricomycetidae</taxon>
        <taxon>Agaricales</taxon>
        <taxon>Marasmiineae</taxon>
        <taxon>Marasmiaceae</taxon>
        <taxon>Marasmius</taxon>
    </lineage>
</organism>
<feature type="compositionally biased region" description="Basic and acidic residues" evidence="8">
    <location>
        <begin position="349"/>
        <end position="369"/>
    </location>
</feature>
<feature type="compositionally biased region" description="Low complexity" evidence="8">
    <location>
        <begin position="1806"/>
        <end position="1821"/>
    </location>
</feature>
<feature type="compositionally biased region" description="Low complexity" evidence="8">
    <location>
        <begin position="63"/>
        <end position="75"/>
    </location>
</feature>
<feature type="region of interest" description="Disordered" evidence="8">
    <location>
        <begin position="627"/>
        <end position="709"/>
    </location>
</feature>
<feature type="compositionally biased region" description="Basic and acidic residues" evidence="8">
    <location>
        <begin position="645"/>
        <end position="655"/>
    </location>
</feature>
<proteinExistence type="inferred from homology"/>
<feature type="compositionally biased region" description="Polar residues" evidence="8">
    <location>
        <begin position="1988"/>
        <end position="2003"/>
    </location>
</feature>
<feature type="compositionally biased region" description="Basic residues" evidence="8">
    <location>
        <begin position="824"/>
        <end position="834"/>
    </location>
</feature>
<evidence type="ECO:0000256" key="7">
    <source>
        <dbReference type="PROSITE-ProRule" id="PRU00108"/>
    </source>
</evidence>
<dbReference type="Proteomes" id="UP001465976">
    <property type="component" value="Unassembled WGS sequence"/>
</dbReference>
<feature type="compositionally biased region" description="Low complexity" evidence="8">
    <location>
        <begin position="1683"/>
        <end position="1710"/>
    </location>
</feature>
<comment type="similarity">
    <text evidence="1">Belongs to the TALE/M-ATYP homeobox family.</text>
</comment>
<feature type="compositionally biased region" description="Polar residues" evidence="8">
    <location>
        <begin position="1720"/>
        <end position="1745"/>
    </location>
</feature>
<evidence type="ECO:0000256" key="8">
    <source>
        <dbReference type="SAM" id="MobiDB-lite"/>
    </source>
</evidence>
<feature type="compositionally biased region" description="Low complexity" evidence="8">
    <location>
        <begin position="563"/>
        <end position="577"/>
    </location>
</feature>
<evidence type="ECO:0000256" key="2">
    <source>
        <dbReference type="ARBA" id="ARBA00022614"/>
    </source>
</evidence>
<evidence type="ECO:0000313" key="11">
    <source>
        <dbReference type="Proteomes" id="UP001465976"/>
    </source>
</evidence>
<dbReference type="InterPro" id="IPR052574">
    <property type="entry name" value="CDIRP"/>
</dbReference>
<feature type="region of interest" description="Disordered" evidence="8">
    <location>
        <begin position="418"/>
        <end position="581"/>
    </location>
</feature>
<dbReference type="InterPro" id="IPR001356">
    <property type="entry name" value="HD"/>
</dbReference>
<protein>
    <submittedName>
        <fullName evidence="10">Protein nud1</fullName>
    </submittedName>
</protein>
<dbReference type="PROSITE" id="PS51450">
    <property type="entry name" value="LRR"/>
    <property type="match status" value="5"/>
</dbReference>
<accession>A0ABR3FM95</accession>
<evidence type="ECO:0000256" key="4">
    <source>
        <dbReference type="ARBA" id="ARBA00023125"/>
    </source>
</evidence>
<dbReference type="Gene3D" id="3.80.10.10">
    <property type="entry name" value="Ribonuclease Inhibitor"/>
    <property type="match status" value="2"/>
</dbReference>
<evidence type="ECO:0000259" key="9">
    <source>
        <dbReference type="PROSITE" id="PS50071"/>
    </source>
</evidence>
<dbReference type="InterPro" id="IPR001611">
    <property type="entry name" value="Leu-rich_rpt"/>
</dbReference>
<dbReference type="PANTHER" id="PTHR47566">
    <property type="match status" value="1"/>
</dbReference>
<feature type="region of interest" description="Disordered" evidence="8">
    <location>
        <begin position="750"/>
        <end position="956"/>
    </location>
</feature>
<feature type="DNA-binding region" description="Homeobox" evidence="7">
    <location>
        <begin position="1833"/>
        <end position="1895"/>
    </location>
</feature>
<dbReference type="SMART" id="SM00365">
    <property type="entry name" value="LRR_SD22"/>
    <property type="match status" value="6"/>
</dbReference>
<dbReference type="PROSITE" id="PS50071">
    <property type="entry name" value="HOMEOBOX_2"/>
    <property type="match status" value="1"/>
</dbReference>
<feature type="compositionally biased region" description="Acidic residues" evidence="8">
    <location>
        <begin position="855"/>
        <end position="867"/>
    </location>
</feature>
<feature type="compositionally biased region" description="Polar residues" evidence="8">
    <location>
        <begin position="758"/>
        <end position="775"/>
    </location>
</feature>
<feature type="compositionally biased region" description="Acidic residues" evidence="8">
    <location>
        <begin position="688"/>
        <end position="697"/>
    </location>
</feature>
<keyword evidence="2" id="KW-0433">Leucine-rich repeat</keyword>
<reference evidence="10 11" key="1">
    <citation type="submission" date="2024-02" db="EMBL/GenBank/DDBJ databases">
        <title>A draft genome for the cacao thread blight pathogen Marasmius crinis-equi.</title>
        <authorList>
            <person name="Cohen S.P."/>
            <person name="Baruah I.K."/>
            <person name="Amoako-Attah I."/>
            <person name="Bukari Y."/>
            <person name="Meinhardt L.W."/>
            <person name="Bailey B.A."/>
        </authorList>
    </citation>
    <scope>NUCLEOTIDE SEQUENCE [LARGE SCALE GENOMIC DNA]</scope>
    <source>
        <strain evidence="10 11">GH-76</strain>
    </source>
</reference>
<keyword evidence="4 7" id="KW-0238">DNA-binding</keyword>
<dbReference type="SMART" id="SM00369">
    <property type="entry name" value="LRR_TYP"/>
    <property type="match status" value="6"/>
</dbReference>
<feature type="compositionally biased region" description="Polar residues" evidence="8">
    <location>
        <begin position="2013"/>
        <end position="2024"/>
    </location>
</feature>
<keyword evidence="5 7" id="KW-0371">Homeobox</keyword>
<dbReference type="Gene3D" id="1.10.10.60">
    <property type="entry name" value="Homeodomain-like"/>
    <property type="match status" value="1"/>
</dbReference>
<dbReference type="CDD" id="cd00086">
    <property type="entry name" value="homeodomain"/>
    <property type="match status" value="1"/>
</dbReference>
<feature type="compositionally biased region" description="Low complexity" evidence="8">
    <location>
        <begin position="509"/>
        <end position="526"/>
    </location>
</feature>
<feature type="compositionally biased region" description="Polar residues" evidence="8">
    <location>
        <begin position="1637"/>
        <end position="1651"/>
    </location>
</feature>
<feature type="region of interest" description="Disordered" evidence="8">
    <location>
        <begin position="1515"/>
        <end position="1596"/>
    </location>
</feature>
<keyword evidence="6 7" id="KW-0539">Nucleus</keyword>
<feature type="compositionally biased region" description="Polar residues" evidence="8">
    <location>
        <begin position="2055"/>
        <end position="2071"/>
    </location>
</feature>
<feature type="compositionally biased region" description="Pro residues" evidence="8">
    <location>
        <begin position="122"/>
        <end position="146"/>
    </location>
</feature>
<feature type="domain" description="Homeobox" evidence="9">
    <location>
        <begin position="1831"/>
        <end position="1894"/>
    </location>
</feature>
<gene>
    <name evidence="10" type="primary">NUD1</name>
    <name evidence="10" type="ORF">V5O48_005752</name>
</gene>
<feature type="region of interest" description="Disordered" evidence="8">
    <location>
        <begin position="56"/>
        <end position="165"/>
    </location>
</feature>
<name>A0ABR3FM95_9AGAR</name>
<comment type="subcellular location">
    <subcellularLocation>
        <location evidence="7">Nucleus</location>
    </subcellularLocation>
</comment>
<feature type="region of interest" description="Disordered" evidence="8">
    <location>
        <begin position="1894"/>
        <end position="1918"/>
    </location>
</feature>
<comment type="caution">
    <text evidence="10">The sequence shown here is derived from an EMBL/GenBank/DDBJ whole genome shotgun (WGS) entry which is preliminary data.</text>
</comment>
<sequence>MATPRPAWQTDDLEDEWIEAEPSVITDDDNDNDYLNGTRSISLTAPLATIIHTTLHDSNEHTSSSISSSSSSSSSTRPAGGTFLVHENVMNGPLLPKTPGRNKKANIKDFFSPLPLERMFEPPSPRSSPQPPPQFKSSPKPTPNSVPAPSITTSPSSNTESDEILETDIPGMASFDGRKPSLACQFTFAAPKEGWLNPNASKLYPQAESTPGHLNVPNGAPPSSSDPPLRLFQFQYDTFTRDHLSAMVDSIAVNAGPGSGTTNSPTTPSWGLSKVSEIPSANSDFSHLRSAKRLKLSPKADYEDDGAGTREISVGRPRIFGKDYVGASHSLMQAIKDARDFSTISTVLSERRDDRDEGDGRNTSRREGDQSPSPSSSVPTPRVPPAGYSSSRFREQAATLMAQLKDDMKGQKRIFSGESEYSVIGQPEASSNFGAGSEMHTSDGTRQSDRRQRSTRLNQPPPSVVTSPGKNKSRSDSKQSTLRRLGAAHPSDAELSQRMSTLSVENRHTASSSTSSSSTQPTQSATNTLSVPGKTLSTSTLPPSHPSSSVRHTTTDDLNRFVSSSTASGTTTLTSGSVPSFVKHPGPAQIRTIAPSEIPALPERVGNMMYDKVLMKWVKSSATVTGAGDYLAPGEVSEDPFGDIESLRDDSRGRSIGDSGREEEEAEDETEEHSLGIGHTELSRVEEQSEVEDEEEMVLTSFETDDPSARIVDVMTGIEDDDARTTDSEAGQDELIADEHSELVEATVEVIDSDNESDLTTTPPRDISANPSSSVIPLVNTIPDTPDRAQSLQPSSSSSIRSALKTPGATPTSALKDSSLKYRTPLRHAKHRRSVSFSDGKREGPIRGLGRNTDDGVEDDYSQDGEDVNYTVPSARSKRIADMMAALEDSDSDSRSDESPSKASSNSAGRPDELQPLTKRQPSSTPINGGGSSMSRSPKRVFSRSDAFRSPNKTGNTANATFLTECSFGVAHDRLVQVITDVEPFEPHWEQLTAIDLSGRNIESAARLKEFLPKLDSLKLNNNLLSWLSGVPGTVRTLSVASNSLTGLTSYHHLLNLENLDISGNEIESLTQLSCLRHLRELKADGNKITSTDGLERLDGLAKLSLQGNCIRSINLERHQWSRLEMLNLSHNRLDSISGLASLPSLIALNLDNNSLTAIEFGGSMPRLRILRASGNRLSVLNASSVVNLRTLYADNNSLTQILRLERLTKLENLSVRNQGGRGCPLGGRDTRDVRRLYLSGNALGAGFLSESCYNLVYLELAACRLTKLPDVLKDLIPNVRVLNLNYNFLEDVRPLEGLTRIVKLTIIGSRLKGTKAIIRLLQRMPEVEMLDLRMNPCTLGWYLPLLVKDVPGALQPSEGPPGGRKNGNSGPAWQDLDSKFRRDLPNDSYIGRLAYRGLVMEACPRIRMLDGIEVTAKERDKAHKLLVGIIGKRVLCRSQNFPLLCFSVRYLLSSRPPPSSTTPTRALKAVMIDDPKQLSLGELNSYNVQQLQFALADPKSASIEYLSPAASPAIIPTDVDYNDRRMSSSNTSTTDTESSVLSRPDKRPLTPSDEQESKRLRGDHQQWNEQGGQDSSRDPSSHSPEQPGDHSKVQLPSIFSTFEDDAVRPAEYRRASLPTLHSESRVRHSPYPPPSLRQSYAPATQSSLATYTFPPANEDEHKGASRPRLSTDVSFGVSPYDSSYPNTGTTPSSSNFSSSNYNSPLSSDYQRTPGLSPYSADSDTWSSNASGIVRPSSTPGQLSSPAVKYDETLRHASFSAPTQAQMFAGSARISGHHDRRSSGIKTEWSFPHQDYVLPPTAPQYPSSMSANTSTSPSRSPQALPTSSLCERPQRKRGKLPKETTDFLKAWLHRHSDHPYPSEEEKKQLCHATGLSMSQVSNWMINARRRILAPARPSTNPTTTAPFPPSTRSASLSGLLDPMSRRASLPADSLHLYHPLSLQSMPGRHPGEYMGSNGRPLLGLSQSPSHQHQMGPGGLDYNAPPGRNVSNIYPSTLPQQSYMGSGVPLSAPPTLSNNPFTSASSGGGPGSMYSNGSYSRGQGGQDPQYFGSDAPSHSNGSAPGSGYATPQ</sequence>
<evidence type="ECO:0000256" key="1">
    <source>
        <dbReference type="ARBA" id="ARBA00005800"/>
    </source>
</evidence>
<dbReference type="Pfam" id="PF05920">
    <property type="entry name" value="Homeobox_KN"/>
    <property type="match status" value="1"/>
</dbReference>
<dbReference type="SUPFAM" id="SSF46689">
    <property type="entry name" value="Homeodomain-like"/>
    <property type="match status" value="1"/>
</dbReference>
<feature type="compositionally biased region" description="Low complexity" evidence="8">
    <location>
        <begin position="535"/>
        <end position="549"/>
    </location>
</feature>
<feature type="compositionally biased region" description="Low complexity" evidence="8">
    <location>
        <begin position="371"/>
        <end position="380"/>
    </location>
</feature>
<dbReference type="InterPro" id="IPR003591">
    <property type="entry name" value="Leu-rich_rpt_typical-subtyp"/>
</dbReference>
<evidence type="ECO:0000256" key="6">
    <source>
        <dbReference type="ARBA" id="ARBA00023242"/>
    </source>
</evidence>
<evidence type="ECO:0000313" key="10">
    <source>
        <dbReference type="EMBL" id="KAL0576216.1"/>
    </source>
</evidence>
<dbReference type="Pfam" id="PF12799">
    <property type="entry name" value="LRR_4"/>
    <property type="match status" value="1"/>
</dbReference>
<feature type="compositionally biased region" description="Basic and acidic residues" evidence="8">
    <location>
        <begin position="1556"/>
        <end position="1567"/>
    </location>
</feature>
<feature type="compositionally biased region" description="Polar residues" evidence="8">
    <location>
        <begin position="147"/>
        <end position="159"/>
    </location>
</feature>
<feature type="compositionally biased region" description="Low complexity" evidence="8">
    <location>
        <begin position="788"/>
        <end position="804"/>
    </location>
</feature>
<feature type="compositionally biased region" description="Basic and acidic residues" evidence="8">
    <location>
        <begin position="440"/>
        <end position="452"/>
    </location>
</feature>
<dbReference type="SUPFAM" id="SSF52058">
    <property type="entry name" value="L domain-like"/>
    <property type="match status" value="1"/>
</dbReference>
<evidence type="ECO:0000256" key="5">
    <source>
        <dbReference type="ARBA" id="ARBA00023155"/>
    </source>
</evidence>
<dbReference type="EMBL" id="JBAHYK010000238">
    <property type="protein sequence ID" value="KAL0576216.1"/>
    <property type="molecule type" value="Genomic_DNA"/>
</dbReference>
<dbReference type="SMART" id="SM00364">
    <property type="entry name" value="LRR_BAC"/>
    <property type="match status" value="6"/>
</dbReference>
<keyword evidence="3" id="KW-0677">Repeat</keyword>
<feature type="compositionally biased region" description="Acidic residues" evidence="8">
    <location>
        <begin position="661"/>
        <end position="671"/>
    </location>
</feature>
<feature type="compositionally biased region" description="Polar residues" evidence="8">
    <location>
        <begin position="918"/>
        <end position="927"/>
    </location>
</feature>
<dbReference type="InterPro" id="IPR032675">
    <property type="entry name" value="LRR_dom_sf"/>
</dbReference>
<dbReference type="PANTHER" id="PTHR47566:SF1">
    <property type="entry name" value="PROTEIN NUD1"/>
    <property type="match status" value="1"/>
</dbReference>